<reference evidence="5 6" key="1">
    <citation type="journal article" date="2014" name="Genome Announc.">
        <title>Draft Genome Sequence of the Antitrypanosomally Active Sponge-Associated Bacterium Actinokineospora sp. Strain EG49.</title>
        <authorList>
            <person name="Harjes J."/>
            <person name="Ryu T."/>
            <person name="Abdelmohsen U.R."/>
            <person name="Moitinho-Silva L."/>
            <person name="Horn H."/>
            <person name="Ravasi T."/>
            <person name="Hentschel U."/>
        </authorList>
    </citation>
    <scope>NUCLEOTIDE SEQUENCE [LARGE SCALE GENOMIC DNA]</scope>
    <source>
        <strain evidence="5 6">EG49</strain>
    </source>
</reference>
<dbReference type="Pfam" id="PF01035">
    <property type="entry name" value="DNA_binding_1"/>
    <property type="match status" value="1"/>
</dbReference>
<feature type="domain" description="Methylated-DNA-[protein]-cysteine S-methyltransferase DNA binding" evidence="2">
    <location>
        <begin position="579"/>
        <end position="652"/>
    </location>
</feature>
<dbReference type="OrthoDB" id="9798761at2"/>
<dbReference type="Pfam" id="PF03235">
    <property type="entry name" value="GmrSD_N"/>
    <property type="match status" value="1"/>
</dbReference>
<dbReference type="InterPro" id="IPR004919">
    <property type="entry name" value="GmrSD_N"/>
</dbReference>
<evidence type="ECO:0000256" key="1">
    <source>
        <dbReference type="ARBA" id="ARBA00022763"/>
    </source>
</evidence>
<feature type="domain" description="GmrSD restriction endonucleases C-terminal" evidence="4">
    <location>
        <begin position="414"/>
        <end position="553"/>
    </location>
</feature>
<sequence>MVVARETSLQELLEGAKQYQIPLYQRPYSWGTGQLKQLWEDISQLAEDRADDRELTHFIGSVVLTPSPANGPTGVSEYLVIDGQQRLTTLTILLCAIRDHRAARENPEHRQRINEQYLVNRWKPGNQRLKLVPTQADRAAYLACVDSTPQAGGTDRIGAAYRFFSARLAGADDPDDPHDIERIEDTVFSGLALVSVTAQQGDNPHRIFESLNNTGLRLTQADLLRNYLFMRLPTRGAAVYESLWLPLQKGLERDQLELLFWLDLVQRDPRIKQADTYTGQQRRLDKLRSEEDIEREVARFGGLGELLRTILDPSREPDAAVRHRLTRLGAWGTTTVYPVLLHLLDRRASGTADSAQISTAMLHLESYFVRRLLIGRATAGINRTLLSMVTEMDADAPVDQAVRGYLTTGRKHYASDREIKAAVRSVPYYLNGRPHQRALVLRWLEETYGSKEPVDLSSLTIEHVLPQTPTPQWRRVLAEDLEGGEELGQVHEGLVHTLGNLTLTGYNSTLGNSTFEVKRPKLASSGVRMNQEIAAQHRWGRPQIQERADALAERVIAEWPGPAAAGADLSGTAWEVMNQALAELPAGAWTTYGDLAVLIGSHPVAIGQRLATTPAPNAHRVLQSDGRVSPNFAWLDASRTDDPRDTLEAEGVVFDRHGRADKERRVTAEELAVLIGADVPDLGPVPEPGEDAMPPDRFLGQLVERQGDDIAEAVIEVIELWIERGGHVEFGLKNETSCFLMSRDKSHPDGNIWPVVFYPSGKCEVVFQHLGRRQPFDDPARREKLRQRLNTIQGVDLPAAKIDLRPGFDLGVLLDVSARAGFVEVLGWFHEIAAANGTTEADAT</sequence>
<organism evidence="5 6">
    <name type="scientific">Actinokineospora spheciospongiae</name>
    <dbReference type="NCBI Taxonomy" id="909613"/>
    <lineage>
        <taxon>Bacteria</taxon>
        <taxon>Bacillati</taxon>
        <taxon>Actinomycetota</taxon>
        <taxon>Actinomycetes</taxon>
        <taxon>Pseudonocardiales</taxon>
        <taxon>Pseudonocardiaceae</taxon>
        <taxon>Actinokineospora</taxon>
    </lineage>
</organism>
<dbReference type="InterPro" id="IPR036217">
    <property type="entry name" value="MethylDNA_cys_MeTrfase_DNAb"/>
</dbReference>
<dbReference type="eggNOG" id="COG0350">
    <property type="taxonomic scope" value="Bacteria"/>
</dbReference>
<gene>
    <name evidence="5" type="ORF">UO65_0507</name>
</gene>
<evidence type="ECO:0000313" key="6">
    <source>
        <dbReference type="Proteomes" id="UP000019277"/>
    </source>
</evidence>
<protein>
    <submittedName>
        <fullName evidence="5">Uncharacterized protein</fullName>
    </submittedName>
</protein>
<dbReference type="PATRIC" id="fig|909613.9.peg.522"/>
<dbReference type="InterPro" id="IPR036388">
    <property type="entry name" value="WH-like_DNA-bd_sf"/>
</dbReference>
<evidence type="ECO:0000259" key="2">
    <source>
        <dbReference type="Pfam" id="PF01035"/>
    </source>
</evidence>
<name>W7J5C1_9PSEU</name>
<evidence type="ECO:0000259" key="4">
    <source>
        <dbReference type="Pfam" id="PF07510"/>
    </source>
</evidence>
<dbReference type="Proteomes" id="UP000019277">
    <property type="component" value="Unassembled WGS sequence"/>
</dbReference>
<dbReference type="PANTHER" id="PTHR35149:SF2">
    <property type="entry name" value="DUF262 DOMAIN-CONTAINING PROTEIN"/>
    <property type="match status" value="1"/>
</dbReference>
<evidence type="ECO:0000313" key="5">
    <source>
        <dbReference type="EMBL" id="EWC64181.1"/>
    </source>
</evidence>
<dbReference type="InterPro" id="IPR011089">
    <property type="entry name" value="GmrSD_C"/>
</dbReference>
<dbReference type="InterPro" id="IPR014048">
    <property type="entry name" value="MethylDNA_cys_MeTrfase_DNA-bd"/>
</dbReference>
<dbReference type="RefSeq" id="WP_035278314.1">
    <property type="nucleotide sequence ID" value="NZ_AYXG01000020.1"/>
</dbReference>
<dbReference type="Gene3D" id="1.10.10.10">
    <property type="entry name" value="Winged helix-like DNA-binding domain superfamily/Winged helix DNA-binding domain"/>
    <property type="match status" value="1"/>
</dbReference>
<dbReference type="SUPFAM" id="SSF46767">
    <property type="entry name" value="Methylated DNA-protein cysteine methyltransferase, C-terminal domain"/>
    <property type="match status" value="1"/>
</dbReference>
<dbReference type="PANTHER" id="PTHR35149">
    <property type="entry name" value="SLL5132 PROTEIN"/>
    <property type="match status" value="1"/>
</dbReference>
<keyword evidence="6" id="KW-1185">Reference proteome</keyword>
<evidence type="ECO:0000259" key="3">
    <source>
        <dbReference type="Pfam" id="PF03235"/>
    </source>
</evidence>
<comment type="caution">
    <text evidence="5">The sequence shown here is derived from an EMBL/GenBank/DDBJ whole genome shotgun (WGS) entry which is preliminary data.</text>
</comment>
<feature type="domain" description="GmrSD restriction endonucleases N-terminal" evidence="3">
    <location>
        <begin position="9"/>
        <end position="229"/>
    </location>
</feature>
<dbReference type="GO" id="GO:0003824">
    <property type="term" value="F:catalytic activity"/>
    <property type="evidence" value="ECO:0007669"/>
    <property type="project" value="InterPro"/>
</dbReference>
<dbReference type="GO" id="GO:0006281">
    <property type="term" value="P:DNA repair"/>
    <property type="evidence" value="ECO:0007669"/>
    <property type="project" value="InterPro"/>
</dbReference>
<keyword evidence="1" id="KW-0227">DNA damage</keyword>
<accession>W7J5C1</accession>
<dbReference type="eggNOG" id="COG1479">
    <property type="taxonomic scope" value="Bacteria"/>
</dbReference>
<dbReference type="AlphaFoldDB" id="W7J5C1"/>
<dbReference type="EMBL" id="AYXG01000020">
    <property type="protein sequence ID" value="EWC64181.1"/>
    <property type="molecule type" value="Genomic_DNA"/>
</dbReference>
<dbReference type="STRING" id="909613.UO65_0507"/>
<proteinExistence type="predicted"/>
<dbReference type="Pfam" id="PF07510">
    <property type="entry name" value="GmrSD_C"/>
    <property type="match status" value="1"/>
</dbReference>